<dbReference type="SMART" id="SM00178">
    <property type="entry name" value="SAR"/>
    <property type="match status" value="1"/>
</dbReference>
<dbReference type="InterPro" id="IPR027417">
    <property type="entry name" value="P-loop_NTPase"/>
</dbReference>
<dbReference type="InterPro" id="IPR006687">
    <property type="entry name" value="Small_GTPase_SAR1"/>
</dbReference>
<dbReference type="AlphaFoldDB" id="A0A8P0TKR3"/>
<dbReference type="FunFam" id="3.40.50.300:FF:003996">
    <property type="entry name" value="Secretion-associated RAS super family 2 isoform 1"/>
    <property type="match status" value="1"/>
</dbReference>
<evidence type="ECO:0000256" key="5">
    <source>
        <dbReference type="ARBA" id="ARBA00011984"/>
    </source>
</evidence>
<feature type="binding site" evidence="15">
    <location>
        <position position="37"/>
    </location>
    <ligand>
        <name>GTP</name>
        <dbReference type="ChEBI" id="CHEBI:37565"/>
    </ligand>
</feature>
<evidence type="ECO:0000256" key="16">
    <source>
        <dbReference type="PIRSR" id="PIRSR606689-1"/>
    </source>
</evidence>
<keyword evidence="11" id="KW-0333">Golgi apparatus</keyword>
<dbReference type="Proteomes" id="UP000002254">
    <property type="component" value="Chromosome 6"/>
</dbReference>
<dbReference type="GO" id="GO:0005794">
    <property type="term" value="C:Golgi apparatus"/>
    <property type="evidence" value="ECO:0007669"/>
    <property type="project" value="UniProtKB-SubCell"/>
</dbReference>
<keyword evidence="12 16" id="KW-0342">GTP-binding</keyword>
<keyword evidence="8" id="KW-0256">Endoplasmic reticulum</keyword>
<evidence type="ECO:0000256" key="11">
    <source>
        <dbReference type="ARBA" id="ARBA00023034"/>
    </source>
</evidence>
<feature type="binding site" evidence="16">
    <location>
        <position position="78"/>
    </location>
    <ligand>
        <name>GTP</name>
        <dbReference type="ChEBI" id="CHEBI:37565"/>
    </ligand>
</feature>
<evidence type="ECO:0000256" key="9">
    <source>
        <dbReference type="ARBA" id="ARBA00022892"/>
    </source>
</evidence>
<dbReference type="PRINTS" id="PR00328">
    <property type="entry name" value="SAR1GTPBP"/>
</dbReference>
<evidence type="ECO:0000313" key="19">
    <source>
        <dbReference type="Proteomes" id="UP000002254"/>
    </source>
</evidence>
<dbReference type="GO" id="GO:0046872">
    <property type="term" value="F:metal ion binding"/>
    <property type="evidence" value="ECO:0007669"/>
    <property type="project" value="UniProtKB-KW"/>
</dbReference>
<evidence type="ECO:0000256" key="3">
    <source>
        <dbReference type="ARBA" id="ARBA00004656"/>
    </source>
</evidence>
<feature type="binding site" evidence="17">
    <location>
        <position position="39"/>
    </location>
    <ligand>
        <name>Mg(2+)</name>
        <dbReference type="ChEBI" id="CHEBI:18420"/>
    </ligand>
</feature>
<proteinExistence type="inferred from homology"/>
<evidence type="ECO:0000256" key="12">
    <source>
        <dbReference type="ARBA" id="ARBA00023134"/>
    </source>
</evidence>
<keyword evidence="14" id="KW-0479">Metal-binding</keyword>
<evidence type="ECO:0000256" key="1">
    <source>
        <dbReference type="ARBA" id="ARBA00004240"/>
    </source>
</evidence>
<evidence type="ECO:0000256" key="15">
    <source>
        <dbReference type="PIRSR" id="PIRSR606687-2"/>
    </source>
</evidence>
<comment type="catalytic activity">
    <reaction evidence="13">
        <text>GTP + H2O = GDP + phosphate + H(+)</text>
        <dbReference type="Rhea" id="RHEA:19669"/>
        <dbReference type="ChEBI" id="CHEBI:15377"/>
        <dbReference type="ChEBI" id="CHEBI:15378"/>
        <dbReference type="ChEBI" id="CHEBI:37565"/>
        <dbReference type="ChEBI" id="CHEBI:43474"/>
        <dbReference type="ChEBI" id="CHEBI:58189"/>
        <dbReference type="EC" id="3.6.5.2"/>
    </reaction>
    <physiologicalReaction direction="left-to-right" evidence="13">
        <dbReference type="Rhea" id="RHEA:19670"/>
    </physiologicalReaction>
</comment>
<accession>A0A8P0TKR3</accession>
<organism evidence="18 19">
    <name type="scientific">Canis lupus familiaris</name>
    <name type="common">Dog</name>
    <name type="synonym">Canis familiaris</name>
    <dbReference type="NCBI Taxonomy" id="9615"/>
    <lineage>
        <taxon>Eukaryota</taxon>
        <taxon>Metazoa</taxon>
        <taxon>Chordata</taxon>
        <taxon>Craniata</taxon>
        <taxon>Vertebrata</taxon>
        <taxon>Euteleostomi</taxon>
        <taxon>Mammalia</taxon>
        <taxon>Eutheria</taxon>
        <taxon>Laurasiatheria</taxon>
        <taxon>Carnivora</taxon>
        <taxon>Caniformia</taxon>
        <taxon>Canidae</taxon>
        <taxon>Canis</taxon>
    </lineage>
</organism>
<keyword evidence="14" id="KW-0460">Magnesium</keyword>
<comment type="similarity">
    <text evidence="4">Belongs to the small GTPase superfamily. SAR1 family.</text>
</comment>
<dbReference type="PANTHER" id="PTHR45684">
    <property type="entry name" value="RE74312P"/>
    <property type="match status" value="1"/>
</dbReference>
<feature type="binding site" evidence="15">
    <location>
        <position position="38"/>
    </location>
    <ligand>
        <name>GTP</name>
        <dbReference type="ChEBI" id="CHEBI:37565"/>
    </ligand>
</feature>
<dbReference type="EC" id="3.6.5.2" evidence="5"/>
<dbReference type="Gene3D" id="3.40.50.300">
    <property type="entry name" value="P-loop containing nucleotide triphosphate hydrolases"/>
    <property type="match status" value="1"/>
</dbReference>
<dbReference type="GO" id="GO:0005765">
    <property type="term" value="C:lysosomal membrane"/>
    <property type="evidence" value="ECO:0007669"/>
    <property type="project" value="UniProtKB-SubCell"/>
</dbReference>
<feature type="binding site" evidence="17">
    <location>
        <position position="56"/>
    </location>
    <ligand>
        <name>Mg(2+)</name>
        <dbReference type="ChEBI" id="CHEBI:18420"/>
    </ligand>
</feature>
<keyword evidence="6" id="KW-0813">Transport</keyword>
<keyword evidence="9" id="KW-0931">ER-Golgi transport</keyword>
<dbReference type="InterPro" id="IPR006689">
    <property type="entry name" value="Small_GTPase_ARF/SAR"/>
</dbReference>
<dbReference type="GO" id="GO:0005525">
    <property type="term" value="F:GTP binding"/>
    <property type="evidence" value="ECO:0007669"/>
    <property type="project" value="UniProtKB-KW"/>
</dbReference>
<dbReference type="GO" id="GO:0006886">
    <property type="term" value="P:intracellular protein transport"/>
    <property type="evidence" value="ECO:0007669"/>
    <property type="project" value="InterPro"/>
</dbReference>
<evidence type="ECO:0000256" key="17">
    <source>
        <dbReference type="PIRSR" id="PIRSR606689-2"/>
    </source>
</evidence>
<keyword evidence="7 15" id="KW-0547">Nucleotide-binding</keyword>
<name>A0A8P0TKR3_CANLF</name>
<evidence type="ECO:0000256" key="13">
    <source>
        <dbReference type="ARBA" id="ARBA00047660"/>
    </source>
</evidence>
<feature type="binding site" evidence="15">
    <location>
        <position position="35"/>
    </location>
    <ligand>
        <name>GTP</name>
        <dbReference type="ChEBI" id="CHEBI:37565"/>
    </ligand>
</feature>
<feature type="binding site" evidence="15">
    <location>
        <position position="39"/>
    </location>
    <ligand>
        <name>GTP</name>
        <dbReference type="ChEBI" id="CHEBI:37565"/>
    </ligand>
</feature>
<reference evidence="18 19" key="1">
    <citation type="journal article" date="2005" name="Nature">
        <title>Genome sequence, comparative analysis and haplotype structure of the domestic dog.</title>
        <authorList>
            <consortium name="Broad Sequencing Platform"/>
            <person name="Lindblad-Toh K."/>
            <person name="Wade C.M."/>
            <person name="Mikkelsen T.S."/>
            <person name="Karlsson E.K."/>
            <person name="Jaffe D.B."/>
            <person name="Kamal M."/>
            <person name="Clamp M."/>
            <person name="Chang J.L."/>
            <person name="Kulbokas E.J. III"/>
            <person name="Zody M.C."/>
            <person name="Mauceli E."/>
            <person name="Xie X."/>
            <person name="Breen M."/>
            <person name="Wayne R.K."/>
            <person name="Ostrander E.A."/>
            <person name="Ponting C.P."/>
            <person name="Galibert F."/>
            <person name="Smith D.R."/>
            <person name="DeJong P.J."/>
            <person name="Kirkness E."/>
            <person name="Alvarez P."/>
            <person name="Biagi T."/>
            <person name="Brockman W."/>
            <person name="Butler J."/>
            <person name="Chin C.W."/>
            <person name="Cook A."/>
            <person name="Cuff J."/>
            <person name="Daly M.J."/>
            <person name="DeCaprio D."/>
            <person name="Gnerre S."/>
            <person name="Grabherr M."/>
            <person name="Kellis M."/>
            <person name="Kleber M."/>
            <person name="Bardeleben C."/>
            <person name="Goodstadt L."/>
            <person name="Heger A."/>
            <person name="Hitte C."/>
            <person name="Kim L."/>
            <person name="Koepfli K.P."/>
            <person name="Parker H.G."/>
            <person name="Pollinger J.P."/>
            <person name="Searle S.M."/>
            <person name="Sutter N.B."/>
            <person name="Thomas R."/>
            <person name="Webber C."/>
            <person name="Baldwin J."/>
            <person name="Abebe A."/>
            <person name="Abouelleil A."/>
            <person name="Aftuck L."/>
            <person name="Ait-Zahra M."/>
            <person name="Aldredge T."/>
            <person name="Allen N."/>
            <person name="An P."/>
            <person name="Anderson S."/>
            <person name="Antoine C."/>
            <person name="Arachchi H."/>
            <person name="Aslam A."/>
            <person name="Ayotte L."/>
            <person name="Bachantsang P."/>
            <person name="Barry A."/>
            <person name="Bayul T."/>
            <person name="Benamara M."/>
            <person name="Berlin A."/>
            <person name="Bessette D."/>
            <person name="Blitshteyn B."/>
            <person name="Bloom T."/>
            <person name="Blye J."/>
            <person name="Boguslavskiy L."/>
            <person name="Bonnet C."/>
            <person name="Boukhgalter B."/>
            <person name="Brown A."/>
            <person name="Cahill P."/>
            <person name="Calixte N."/>
            <person name="Camarata J."/>
            <person name="Cheshatsang Y."/>
            <person name="Chu J."/>
            <person name="Citroen M."/>
            <person name="Collymore A."/>
            <person name="Cooke P."/>
            <person name="Dawoe T."/>
            <person name="Daza R."/>
            <person name="Decktor K."/>
            <person name="DeGray S."/>
            <person name="Dhargay N."/>
            <person name="Dooley K."/>
            <person name="Dooley K."/>
            <person name="Dorje P."/>
            <person name="Dorjee K."/>
            <person name="Dorris L."/>
            <person name="Duffey N."/>
            <person name="Dupes A."/>
            <person name="Egbiremolen O."/>
            <person name="Elong R."/>
            <person name="Falk J."/>
            <person name="Farina A."/>
            <person name="Faro S."/>
            <person name="Ferguson D."/>
            <person name="Ferreira P."/>
            <person name="Fisher S."/>
            <person name="FitzGerald M."/>
            <person name="Foley K."/>
            <person name="Foley C."/>
            <person name="Franke A."/>
            <person name="Friedrich D."/>
            <person name="Gage D."/>
            <person name="Garber M."/>
            <person name="Gearin G."/>
            <person name="Giannoukos G."/>
            <person name="Goode T."/>
            <person name="Goyette A."/>
            <person name="Graham J."/>
            <person name="Grandbois E."/>
            <person name="Gyaltsen K."/>
            <person name="Hafez N."/>
            <person name="Hagopian D."/>
            <person name="Hagos B."/>
            <person name="Hall J."/>
            <person name="Healy C."/>
            <person name="Hegarty R."/>
            <person name="Honan T."/>
            <person name="Horn A."/>
            <person name="Houde N."/>
            <person name="Hughes L."/>
            <person name="Hunnicutt L."/>
            <person name="Husby M."/>
            <person name="Jester B."/>
            <person name="Jones C."/>
            <person name="Kamat A."/>
            <person name="Kanga B."/>
            <person name="Kells C."/>
            <person name="Khazanovich D."/>
            <person name="Kieu A.C."/>
            <person name="Kisner P."/>
            <person name="Kumar M."/>
            <person name="Lance K."/>
            <person name="Landers T."/>
            <person name="Lara M."/>
            <person name="Lee W."/>
            <person name="Leger J.P."/>
            <person name="Lennon N."/>
            <person name="Leuper L."/>
            <person name="LeVine S."/>
            <person name="Liu J."/>
            <person name="Liu X."/>
            <person name="Lokyitsang Y."/>
            <person name="Lokyitsang T."/>
            <person name="Lui A."/>
            <person name="Macdonald J."/>
            <person name="Major J."/>
            <person name="Marabella R."/>
            <person name="Maru K."/>
            <person name="Matthews C."/>
            <person name="McDonough S."/>
            <person name="Mehta T."/>
            <person name="Meldrim J."/>
            <person name="Melnikov A."/>
            <person name="Meneus L."/>
            <person name="Mihalev A."/>
            <person name="Mihova T."/>
            <person name="Miller K."/>
            <person name="Mittelman R."/>
            <person name="Mlenga V."/>
            <person name="Mulrain L."/>
            <person name="Munson G."/>
            <person name="Navidi A."/>
            <person name="Naylor J."/>
            <person name="Nguyen T."/>
            <person name="Nguyen N."/>
            <person name="Nguyen C."/>
            <person name="Nguyen T."/>
            <person name="Nicol R."/>
            <person name="Norbu N."/>
            <person name="Norbu C."/>
            <person name="Novod N."/>
            <person name="Nyima T."/>
            <person name="Olandt P."/>
            <person name="O'Neill B."/>
            <person name="O'Neill K."/>
            <person name="Osman S."/>
            <person name="Oyono L."/>
            <person name="Patti C."/>
            <person name="Perrin D."/>
            <person name="Phunkhang P."/>
            <person name="Pierre F."/>
            <person name="Priest M."/>
            <person name="Rachupka A."/>
            <person name="Raghuraman S."/>
            <person name="Rameau R."/>
            <person name="Ray V."/>
            <person name="Raymond C."/>
            <person name="Rege F."/>
            <person name="Rise C."/>
            <person name="Rogers J."/>
            <person name="Rogov P."/>
            <person name="Sahalie J."/>
            <person name="Settipalli S."/>
            <person name="Sharpe T."/>
            <person name="Shea T."/>
            <person name="Sheehan M."/>
            <person name="Sherpa N."/>
            <person name="Shi J."/>
            <person name="Shih D."/>
            <person name="Sloan J."/>
            <person name="Smith C."/>
            <person name="Sparrow T."/>
            <person name="Stalker J."/>
            <person name="Stange-Thomann N."/>
            <person name="Stavropoulos S."/>
            <person name="Stone C."/>
            <person name="Stone S."/>
            <person name="Sykes S."/>
            <person name="Tchuinga P."/>
            <person name="Tenzing P."/>
            <person name="Tesfaye S."/>
            <person name="Thoulutsang D."/>
            <person name="Thoulutsang Y."/>
            <person name="Topham K."/>
            <person name="Topping I."/>
            <person name="Tsamla T."/>
            <person name="Vassiliev H."/>
            <person name="Venkataraman V."/>
            <person name="Vo A."/>
            <person name="Wangchuk T."/>
            <person name="Wangdi T."/>
            <person name="Weiand M."/>
            <person name="Wilkinson J."/>
            <person name="Wilson A."/>
            <person name="Yadav S."/>
            <person name="Yang S."/>
            <person name="Yang X."/>
            <person name="Young G."/>
            <person name="Yu Q."/>
            <person name="Zainoun J."/>
            <person name="Zembek L."/>
            <person name="Zimmer A."/>
            <person name="Lander E.S."/>
        </authorList>
    </citation>
    <scope>NUCLEOTIDE SEQUENCE [LARGE SCALE GENOMIC DNA]</scope>
    <source>
        <strain evidence="18">Boxer</strain>
    </source>
</reference>
<feature type="binding site" evidence="16">
    <location>
        <begin position="32"/>
        <end position="39"/>
    </location>
    <ligand>
        <name>GTP</name>
        <dbReference type="ChEBI" id="CHEBI:37565"/>
    </ligand>
</feature>
<dbReference type="SUPFAM" id="SSF52540">
    <property type="entry name" value="P-loop containing nucleoside triphosphate hydrolases"/>
    <property type="match status" value="1"/>
</dbReference>
<feature type="binding site" evidence="15">
    <location>
        <position position="40"/>
    </location>
    <ligand>
        <name>GTP</name>
        <dbReference type="ChEBI" id="CHEBI:37565"/>
    </ligand>
</feature>
<evidence type="ECO:0000256" key="6">
    <source>
        <dbReference type="ARBA" id="ARBA00022448"/>
    </source>
</evidence>
<evidence type="ECO:0000313" key="18">
    <source>
        <dbReference type="Ensembl" id="ENSCAFP00000068743.1"/>
    </source>
</evidence>
<feature type="binding site" evidence="14">
    <location>
        <position position="34"/>
    </location>
    <ligand>
        <name>Mg(2+)</name>
        <dbReference type="ChEBI" id="CHEBI:18420"/>
    </ligand>
</feature>
<evidence type="ECO:0000256" key="14">
    <source>
        <dbReference type="PIRSR" id="PIRSR606687-1"/>
    </source>
</evidence>
<dbReference type="GO" id="GO:0005783">
    <property type="term" value="C:endoplasmic reticulum"/>
    <property type="evidence" value="ECO:0007669"/>
    <property type="project" value="UniProtKB-SubCell"/>
</dbReference>
<evidence type="ECO:0000256" key="4">
    <source>
        <dbReference type="ARBA" id="ARBA00007507"/>
    </source>
</evidence>
<evidence type="ECO:0000256" key="2">
    <source>
        <dbReference type="ARBA" id="ARBA00004555"/>
    </source>
</evidence>
<protein>
    <recommendedName>
        <fullName evidence="5">small monomeric GTPase</fullName>
        <ecNumber evidence="5">3.6.5.2</ecNumber>
    </recommendedName>
</protein>
<dbReference type="Ensembl" id="ENSCAFT00000100684.1">
    <property type="protein sequence ID" value="ENSCAFP00000068743.1"/>
    <property type="gene ID" value="ENSCAFG00000059187.1"/>
</dbReference>
<evidence type="ECO:0000256" key="8">
    <source>
        <dbReference type="ARBA" id="ARBA00022824"/>
    </source>
</evidence>
<dbReference type="PROSITE" id="PS51422">
    <property type="entry name" value="SAR1"/>
    <property type="match status" value="1"/>
</dbReference>
<dbReference type="GO" id="GO:0003925">
    <property type="term" value="F:G protein activity"/>
    <property type="evidence" value="ECO:0007669"/>
    <property type="project" value="UniProtKB-EC"/>
</dbReference>
<comment type="subcellular location">
    <subcellularLocation>
        <location evidence="1">Endoplasmic reticulum</location>
    </subcellularLocation>
    <subcellularLocation>
        <location evidence="2">Golgi apparatus</location>
    </subcellularLocation>
    <subcellularLocation>
        <location evidence="3">Lysosome membrane</location>
    </subcellularLocation>
</comment>
<reference evidence="18" key="2">
    <citation type="submission" date="2025-08" db="UniProtKB">
        <authorList>
            <consortium name="Ensembl"/>
        </authorList>
    </citation>
    <scope>IDENTIFICATION</scope>
</reference>
<dbReference type="Pfam" id="PF00025">
    <property type="entry name" value="Arf"/>
    <property type="match status" value="1"/>
</dbReference>
<evidence type="ECO:0000256" key="10">
    <source>
        <dbReference type="ARBA" id="ARBA00022927"/>
    </source>
</evidence>
<keyword evidence="10" id="KW-0653">Protein transport</keyword>
<dbReference type="GO" id="GO:0016192">
    <property type="term" value="P:vesicle-mediated transport"/>
    <property type="evidence" value="ECO:0007669"/>
    <property type="project" value="UniProtKB-KW"/>
</dbReference>
<evidence type="ECO:0000256" key="7">
    <source>
        <dbReference type="ARBA" id="ARBA00022741"/>
    </source>
</evidence>
<sequence length="150" mass="17179">MSFIFDWIYSGFSSVLQFLGLYKKTGKLVFLGLDNAGKTTLLHMLKDDRLGQHVPTLHPTSEELTIAGMTFTTFDLGGHVQARRVWKNYLPAINGIVFLVDCADHERLVCVVLWVTPKAAKPKNKTKHWTINVFPENKMLLRNSREPWHL</sequence>